<reference evidence="10 11" key="1">
    <citation type="submission" date="2019-03" db="EMBL/GenBank/DDBJ databases">
        <title>Genomic Encyclopedia of Archaeal and Bacterial Type Strains, Phase II (KMG-II): from individual species to whole genera.</title>
        <authorList>
            <person name="Goeker M."/>
        </authorList>
    </citation>
    <scope>NUCLEOTIDE SEQUENCE [LARGE SCALE GENOMIC DNA]</scope>
    <source>
        <strain evidence="10 11">DSM 27697</strain>
    </source>
</reference>
<evidence type="ECO:0000256" key="5">
    <source>
        <dbReference type="ARBA" id="ARBA00022827"/>
    </source>
</evidence>
<dbReference type="NCBIfam" id="NF004356">
    <property type="entry name" value="PRK05732.1"/>
    <property type="match status" value="1"/>
</dbReference>
<dbReference type="InterPro" id="IPR011295">
    <property type="entry name" value="UbiH"/>
</dbReference>
<name>A0A4R1GGI7_9GAMM</name>
<dbReference type="UniPathway" id="UPA00232"/>
<dbReference type="EMBL" id="SMFU01000009">
    <property type="protein sequence ID" value="TCK06030.1"/>
    <property type="molecule type" value="Genomic_DNA"/>
</dbReference>
<dbReference type="InterPro" id="IPR051205">
    <property type="entry name" value="UbiH/COQ6_monooxygenase"/>
</dbReference>
<feature type="transmembrane region" description="Helical" evidence="8">
    <location>
        <begin position="17"/>
        <end position="37"/>
    </location>
</feature>
<dbReference type="InterPro" id="IPR002938">
    <property type="entry name" value="FAD-bd"/>
</dbReference>
<evidence type="ECO:0000256" key="7">
    <source>
        <dbReference type="ARBA" id="ARBA00023033"/>
    </source>
</evidence>
<feature type="domain" description="FAD-binding" evidence="9">
    <location>
        <begin position="16"/>
        <end position="344"/>
    </location>
</feature>
<evidence type="ECO:0000313" key="10">
    <source>
        <dbReference type="EMBL" id="TCK06030.1"/>
    </source>
</evidence>
<gene>
    <name evidence="10" type="ORF">CLV83_2978</name>
</gene>
<evidence type="ECO:0000256" key="3">
    <source>
        <dbReference type="ARBA" id="ARBA00005349"/>
    </source>
</evidence>
<dbReference type="InterPro" id="IPR036188">
    <property type="entry name" value="FAD/NAD-bd_sf"/>
</dbReference>
<keyword evidence="5" id="KW-0274">FAD</keyword>
<dbReference type="GO" id="GO:0071949">
    <property type="term" value="F:FAD binding"/>
    <property type="evidence" value="ECO:0007669"/>
    <property type="project" value="InterPro"/>
</dbReference>
<keyword evidence="8" id="KW-1133">Transmembrane helix</keyword>
<evidence type="ECO:0000313" key="11">
    <source>
        <dbReference type="Proteomes" id="UP000294546"/>
    </source>
</evidence>
<evidence type="ECO:0000256" key="1">
    <source>
        <dbReference type="ARBA" id="ARBA00001974"/>
    </source>
</evidence>
<comment type="pathway">
    <text evidence="2">Cofactor biosynthesis; ubiquinone biosynthesis.</text>
</comment>
<dbReference type="OrthoDB" id="9769565at2"/>
<keyword evidence="7" id="KW-0503">Monooxygenase</keyword>
<accession>A0A4R1GGI7</accession>
<evidence type="ECO:0000256" key="8">
    <source>
        <dbReference type="SAM" id="Phobius"/>
    </source>
</evidence>
<dbReference type="PRINTS" id="PR00420">
    <property type="entry name" value="RNGMNOXGNASE"/>
</dbReference>
<keyword evidence="8" id="KW-0812">Transmembrane</keyword>
<dbReference type="AlphaFoldDB" id="A0A4R1GGI7"/>
<comment type="cofactor">
    <cofactor evidence="1">
        <name>FAD</name>
        <dbReference type="ChEBI" id="CHEBI:57692"/>
    </cofactor>
</comment>
<dbReference type="PANTHER" id="PTHR43876">
    <property type="entry name" value="UBIQUINONE BIOSYNTHESIS MONOOXYGENASE COQ6, MITOCHONDRIAL"/>
    <property type="match status" value="1"/>
</dbReference>
<dbReference type="GO" id="GO:0008681">
    <property type="term" value="F:2-octaprenyl-6-methoxyphenol hydroxylase activity"/>
    <property type="evidence" value="ECO:0007669"/>
    <property type="project" value="InterPro"/>
</dbReference>
<evidence type="ECO:0000256" key="4">
    <source>
        <dbReference type="ARBA" id="ARBA00022630"/>
    </source>
</evidence>
<evidence type="ECO:0000259" key="9">
    <source>
        <dbReference type="Pfam" id="PF01494"/>
    </source>
</evidence>
<dbReference type="Gene3D" id="3.50.50.60">
    <property type="entry name" value="FAD/NAD(P)-binding domain"/>
    <property type="match status" value="2"/>
</dbReference>
<keyword evidence="11" id="KW-1185">Reference proteome</keyword>
<dbReference type="NCBIfam" id="TIGR01988">
    <property type="entry name" value="Ubi-OHases"/>
    <property type="match status" value="1"/>
</dbReference>
<dbReference type="Proteomes" id="UP000294546">
    <property type="component" value="Unassembled WGS sequence"/>
</dbReference>
<dbReference type="PANTHER" id="PTHR43876:SF8">
    <property type="entry name" value="2-OCTAPRENYL-6-METHOXYPHENOL HYDROXYLASE"/>
    <property type="match status" value="1"/>
</dbReference>
<evidence type="ECO:0000256" key="6">
    <source>
        <dbReference type="ARBA" id="ARBA00023002"/>
    </source>
</evidence>
<comment type="caution">
    <text evidence="10">The sequence shown here is derived from an EMBL/GenBank/DDBJ whole genome shotgun (WGS) entry which is preliminary data.</text>
</comment>
<protein>
    <submittedName>
        <fullName evidence="10">2-octaprenyl-6-methoxyphenol hydroxylase /2-octaprenyl-3-methyl-6-methoxy-1,4-benzoquinol hydroxylase</fullName>
    </submittedName>
</protein>
<dbReference type="InterPro" id="IPR010971">
    <property type="entry name" value="UbiH/COQ6"/>
</dbReference>
<proteinExistence type="inferred from homology"/>
<evidence type="ECO:0000256" key="2">
    <source>
        <dbReference type="ARBA" id="ARBA00004749"/>
    </source>
</evidence>
<dbReference type="PROSITE" id="PS51257">
    <property type="entry name" value="PROKAR_LIPOPROTEIN"/>
    <property type="match status" value="1"/>
</dbReference>
<dbReference type="Pfam" id="PF01494">
    <property type="entry name" value="FAD_binding_3"/>
    <property type="match status" value="1"/>
</dbReference>
<keyword evidence="4" id="KW-0285">Flavoprotein</keyword>
<keyword evidence="6" id="KW-0560">Oxidoreductase</keyword>
<dbReference type="NCBIfam" id="TIGR01984">
    <property type="entry name" value="UbiH"/>
    <property type="match status" value="1"/>
</dbReference>
<sequence length="425" mass="46278">MRDDSERGNDPVDNYDLVIVGGGMVGASLACALLPVARELKLRVAVVEAEQMPAPGEPVFQPSYDARSTALAYGVRAPFERMGIWQQLVEHLTPIEHIHVSDRGRFGVTRLDAERENVSALGYVVENHWLGQVLLSRLAQHGAPEIDFIAPAQVEDLDNRADGSQVRIATAEGERTLNAGLVVIADGGRSSLREKLGIGYSQSSYEQHALVANVSLDRGHGGVAYERFTDSGPIALLPGEDLDGQARCGLVWTLPEDDVDEVLALDDAAFLRKLQERFGYRAGRFIRVGERFHYPLKLVLAEEQVRAGLVVLGNAAHALHPIAGQGFNLAFRGVVALADMIIERRREGLPLGDLHALQAFETARHSDQFRTIQFSDRTMKLFTSSQPGVGLLRDAGLVALELCPLGKTLLARAAMGLDQPAPKLH</sequence>
<organism evidence="10 11">
    <name type="scientific">Marinobacterium mangrovicola</name>
    <dbReference type="NCBI Taxonomy" id="1476959"/>
    <lineage>
        <taxon>Bacteria</taxon>
        <taxon>Pseudomonadati</taxon>
        <taxon>Pseudomonadota</taxon>
        <taxon>Gammaproteobacteria</taxon>
        <taxon>Oceanospirillales</taxon>
        <taxon>Oceanospirillaceae</taxon>
        <taxon>Marinobacterium</taxon>
    </lineage>
</organism>
<comment type="similarity">
    <text evidence="3">Belongs to the UbiH/COQ6 family.</text>
</comment>
<dbReference type="GO" id="GO:0006744">
    <property type="term" value="P:ubiquinone biosynthetic process"/>
    <property type="evidence" value="ECO:0007669"/>
    <property type="project" value="UniProtKB-UniPathway"/>
</dbReference>
<keyword evidence="8" id="KW-0472">Membrane</keyword>
<dbReference type="SUPFAM" id="SSF51905">
    <property type="entry name" value="FAD/NAD(P)-binding domain"/>
    <property type="match status" value="1"/>
</dbReference>